<comment type="catalytic activity">
    <reaction evidence="2">
        <text>2 GTP = 3',3'-c-di-GMP + 2 diphosphate</text>
        <dbReference type="Rhea" id="RHEA:24898"/>
        <dbReference type="ChEBI" id="CHEBI:33019"/>
        <dbReference type="ChEBI" id="CHEBI:37565"/>
        <dbReference type="ChEBI" id="CHEBI:58805"/>
        <dbReference type="EC" id="2.7.7.65"/>
    </reaction>
</comment>
<dbReference type="RefSeq" id="WP_249249525.1">
    <property type="nucleotide sequence ID" value="NZ_JAKIKT010000005.1"/>
</dbReference>
<organism evidence="5 6">
    <name type="scientific">Shewanella corallii</name>
    <dbReference type="NCBI Taxonomy" id="560080"/>
    <lineage>
        <taxon>Bacteria</taxon>
        <taxon>Pseudomonadati</taxon>
        <taxon>Pseudomonadota</taxon>
        <taxon>Gammaproteobacteria</taxon>
        <taxon>Alteromonadales</taxon>
        <taxon>Shewanellaceae</taxon>
        <taxon>Shewanella</taxon>
    </lineage>
</organism>
<reference evidence="5 6" key="1">
    <citation type="submission" date="2022-01" db="EMBL/GenBank/DDBJ databases">
        <title>Whole genome-based taxonomy of the Shewanellaceae.</title>
        <authorList>
            <person name="Martin-Rodriguez A.J."/>
        </authorList>
    </citation>
    <scope>NUCLEOTIDE SEQUENCE [LARGE SCALE GENOMIC DNA]</scope>
    <source>
        <strain evidence="5 6">DSM 21332</strain>
    </source>
</reference>
<dbReference type="InterPro" id="IPR000160">
    <property type="entry name" value="GGDEF_dom"/>
</dbReference>
<evidence type="ECO:0000256" key="2">
    <source>
        <dbReference type="ARBA" id="ARBA00034247"/>
    </source>
</evidence>
<accession>A0ABT0N8T7</accession>
<evidence type="ECO:0000259" key="4">
    <source>
        <dbReference type="PROSITE" id="PS50887"/>
    </source>
</evidence>
<dbReference type="InterPro" id="IPR029787">
    <property type="entry name" value="Nucleotide_cyclase"/>
</dbReference>
<dbReference type="EMBL" id="JAKIKT010000005">
    <property type="protein sequence ID" value="MCL2914889.1"/>
    <property type="molecule type" value="Genomic_DNA"/>
</dbReference>
<dbReference type="EC" id="2.7.7.65" evidence="1"/>
<dbReference type="CDD" id="cd01949">
    <property type="entry name" value="GGDEF"/>
    <property type="match status" value="1"/>
</dbReference>
<dbReference type="Gene3D" id="3.30.70.270">
    <property type="match status" value="1"/>
</dbReference>
<name>A0ABT0N8T7_9GAMM</name>
<dbReference type="NCBIfam" id="TIGR00254">
    <property type="entry name" value="GGDEF"/>
    <property type="match status" value="1"/>
</dbReference>
<proteinExistence type="predicted"/>
<gene>
    <name evidence="5" type="ORF">L2725_14065</name>
</gene>
<feature type="coiled-coil region" evidence="3">
    <location>
        <begin position="4"/>
        <end position="36"/>
    </location>
</feature>
<comment type="caution">
    <text evidence="5">The sequence shown here is derived from an EMBL/GenBank/DDBJ whole genome shotgun (WGS) entry which is preliminary data.</text>
</comment>
<dbReference type="PROSITE" id="PS50887">
    <property type="entry name" value="GGDEF"/>
    <property type="match status" value="1"/>
</dbReference>
<evidence type="ECO:0000313" key="6">
    <source>
        <dbReference type="Proteomes" id="UP001202831"/>
    </source>
</evidence>
<dbReference type="InterPro" id="IPR043128">
    <property type="entry name" value="Rev_trsase/Diguanyl_cyclase"/>
</dbReference>
<dbReference type="PANTHER" id="PTHR45138:SF9">
    <property type="entry name" value="DIGUANYLATE CYCLASE DGCM-RELATED"/>
    <property type="match status" value="1"/>
</dbReference>
<dbReference type="PANTHER" id="PTHR45138">
    <property type="entry name" value="REGULATORY COMPONENTS OF SENSORY TRANSDUCTION SYSTEM"/>
    <property type="match status" value="1"/>
</dbReference>
<evidence type="ECO:0000313" key="5">
    <source>
        <dbReference type="EMBL" id="MCL2914889.1"/>
    </source>
</evidence>
<evidence type="ECO:0000256" key="3">
    <source>
        <dbReference type="SAM" id="Coils"/>
    </source>
</evidence>
<sequence>MNELDKLHEQILALEMENHELRQKLVEQEYEQFSLQSIQKLAKAGNWKLNHLSYEVELSPELIDILGLSQEHRLWHWNDFTALLAKMNTSDATGRLVAPPNEGISMPYLYLDYVRPDGDHIHLKHFSKTFLNTIGQPLRTVGLVQDVSEERKQTRSLELQSITDELTGLYNRRRINEVLQQELDREDAEFSLILLDLDFFKQVNDTYGHLFGDKVLKHLARLLQLELPDPAVCARWGGEEFLVMLPDHSLSQASAIAARVRQELAKFHLPDGSPTTASFGVTQRARGEDISGLLSRVDHLMYTAKQSGRDRICSAKASEDDSQIITDA</sequence>
<dbReference type="SUPFAM" id="SSF55073">
    <property type="entry name" value="Nucleotide cyclase"/>
    <property type="match status" value="1"/>
</dbReference>
<protein>
    <recommendedName>
        <fullName evidence="1">diguanylate cyclase</fullName>
        <ecNumber evidence="1">2.7.7.65</ecNumber>
    </recommendedName>
</protein>
<feature type="domain" description="GGDEF" evidence="4">
    <location>
        <begin position="188"/>
        <end position="317"/>
    </location>
</feature>
<keyword evidence="6" id="KW-1185">Reference proteome</keyword>
<dbReference type="Proteomes" id="UP001202831">
    <property type="component" value="Unassembled WGS sequence"/>
</dbReference>
<dbReference type="SMART" id="SM00267">
    <property type="entry name" value="GGDEF"/>
    <property type="match status" value="1"/>
</dbReference>
<dbReference type="Pfam" id="PF00990">
    <property type="entry name" value="GGDEF"/>
    <property type="match status" value="1"/>
</dbReference>
<dbReference type="InterPro" id="IPR050469">
    <property type="entry name" value="Diguanylate_Cyclase"/>
</dbReference>
<evidence type="ECO:0000256" key="1">
    <source>
        <dbReference type="ARBA" id="ARBA00012528"/>
    </source>
</evidence>
<keyword evidence="3" id="KW-0175">Coiled coil</keyword>